<gene>
    <name evidence="11" type="ORF">CO007_05240</name>
</gene>
<dbReference type="InterPro" id="IPR005147">
    <property type="entry name" value="tRNA_synthase_B5-dom"/>
</dbReference>
<dbReference type="InterPro" id="IPR045864">
    <property type="entry name" value="aa-tRNA-synth_II/BPL/LPL"/>
</dbReference>
<dbReference type="GO" id="GO:0003723">
    <property type="term" value="F:RNA binding"/>
    <property type="evidence" value="ECO:0007669"/>
    <property type="project" value="InterPro"/>
</dbReference>
<dbReference type="Gene3D" id="3.30.56.10">
    <property type="match status" value="2"/>
</dbReference>
<evidence type="ECO:0000256" key="8">
    <source>
        <dbReference type="ARBA" id="ARBA00022917"/>
    </source>
</evidence>
<dbReference type="InterPro" id="IPR045060">
    <property type="entry name" value="Phe-tRNA-ligase_IIc_bsu"/>
</dbReference>
<dbReference type="EMBL" id="PFQK01000090">
    <property type="protein sequence ID" value="PJC81329.1"/>
    <property type="molecule type" value="Genomic_DNA"/>
</dbReference>
<dbReference type="SMART" id="SM00874">
    <property type="entry name" value="B5"/>
    <property type="match status" value="1"/>
</dbReference>
<evidence type="ECO:0000256" key="9">
    <source>
        <dbReference type="ARBA" id="ARBA00023146"/>
    </source>
</evidence>
<keyword evidence="6" id="KW-0067">ATP-binding</keyword>
<dbReference type="PANTHER" id="PTHR10947:SF0">
    <property type="entry name" value="PHENYLALANINE--TRNA LIGASE BETA SUBUNIT"/>
    <property type="match status" value="1"/>
</dbReference>
<comment type="cofactor">
    <cofactor evidence="1">
        <name>Mg(2+)</name>
        <dbReference type="ChEBI" id="CHEBI:18420"/>
    </cofactor>
</comment>
<keyword evidence="3" id="KW-0436">Ligase</keyword>
<evidence type="ECO:0000256" key="5">
    <source>
        <dbReference type="ARBA" id="ARBA00022741"/>
    </source>
</evidence>
<evidence type="ECO:0000256" key="1">
    <source>
        <dbReference type="ARBA" id="ARBA00001946"/>
    </source>
</evidence>
<evidence type="ECO:0000256" key="6">
    <source>
        <dbReference type="ARBA" id="ARBA00022840"/>
    </source>
</evidence>
<protein>
    <recommendedName>
        <fullName evidence="2">phenylalanine--tRNA ligase</fullName>
        <ecNumber evidence="2">6.1.1.20</ecNumber>
    </recommendedName>
</protein>
<keyword evidence="5" id="KW-0547">Nucleotide-binding</keyword>
<organism evidence="11 12">
    <name type="scientific">Candidatus Roizmanbacteria bacterium CG_4_8_14_3_um_filter_36_10</name>
    <dbReference type="NCBI Taxonomy" id="1974834"/>
    <lineage>
        <taxon>Bacteria</taxon>
        <taxon>Candidatus Roizmaniibacteriota</taxon>
    </lineage>
</organism>
<accession>A0A2M8GLL6</accession>
<dbReference type="SUPFAM" id="SSF56037">
    <property type="entry name" value="PheT/TilS domain"/>
    <property type="match status" value="1"/>
</dbReference>
<dbReference type="InterPro" id="IPR041616">
    <property type="entry name" value="PheRS_beta_core"/>
</dbReference>
<evidence type="ECO:0000256" key="3">
    <source>
        <dbReference type="ARBA" id="ARBA00022598"/>
    </source>
</evidence>
<keyword evidence="9" id="KW-0030">Aminoacyl-tRNA synthetase</keyword>
<evidence type="ECO:0000256" key="7">
    <source>
        <dbReference type="ARBA" id="ARBA00022842"/>
    </source>
</evidence>
<dbReference type="InterPro" id="IPR009061">
    <property type="entry name" value="DNA-bd_dom_put_sf"/>
</dbReference>
<dbReference type="GO" id="GO:0006432">
    <property type="term" value="P:phenylalanyl-tRNA aminoacylation"/>
    <property type="evidence" value="ECO:0007669"/>
    <property type="project" value="InterPro"/>
</dbReference>
<dbReference type="SUPFAM" id="SSF46955">
    <property type="entry name" value="Putative DNA-binding domain"/>
    <property type="match status" value="2"/>
</dbReference>
<dbReference type="Gene3D" id="3.50.40.10">
    <property type="entry name" value="Phenylalanyl-trna Synthetase, Chain B, domain 3"/>
    <property type="match status" value="1"/>
</dbReference>
<dbReference type="Gene3D" id="3.30.930.10">
    <property type="entry name" value="Bira Bifunctional Protein, Domain 2"/>
    <property type="match status" value="1"/>
</dbReference>
<dbReference type="SUPFAM" id="SSF55681">
    <property type="entry name" value="Class II aaRS and biotin synthetases"/>
    <property type="match status" value="1"/>
</dbReference>
<dbReference type="GO" id="GO:0005524">
    <property type="term" value="F:ATP binding"/>
    <property type="evidence" value="ECO:0007669"/>
    <property type="project" value="UniProtKB-KW"/>
</dbReference>
<evidence type="ECO:0000256" key="4">
    <source>
        <dbReference type="ARBA" id="ARBA00022723"/>
    </source>
</evidence>
<dbReference type="EC" id="6.1.1.20" evidence="2"/>
<dbReference type="InterPro" id="IPR020825">
    <property type="entry name" value="Phe-tRNA_synthase-like_B3/B4"/>
</dbReference>
<name>A0A2M8GLL6_9BACT</name>
<keyword evidence="8" id="KW-0648">Protein biosynthesis</keyword>
<dbReference type="Proteomes" id="UP000229370">
    <property type="component" value="Unassembled WGS sequence"/>
</dbReference>
<dbReference type="PANTHER" id="PTHR10947">
    <property type="entry name" value="PHENYLALANYL-TRNA SYNTHETASE BETA CHAIN AND LEUCINE-RICH REPEAT-CONTAINING PROTEIN 47"/>
    <property type="match status" value="1"/>
</dbReference>
<dbReference type="GO" id="GO:0004826">
    <property type="term" value="F:phenylalanine-tRNA ligase activity"/>
    <property type="evidence" value="ECO:0007669"/>
    <property type="project" value="UniProtKB-EC"/>
</dbReference>
<sequence>MNIKITYNWLLEYLDTDASPYDIQKYLSLCGPSVEKVDKMGDDYVFNIEITSNRVDAASVFGIAQECQAILPEFGKKAKLKFDPLNDYKFVNIQKKYCNKNSLKVIIKDRDLCSRFTALVFEDLNLKPSPELISKRLTLCGIRSINNVVDISNYLMLSLGQPVHVFDYDQVKKSMMIMRRSKKGEKIITLDEKEITLSGNDIVIEDGEGRLIDLCGIMGGANSAVSNKTKSIILFVQTYNKNLVRKTIMTTGQRTEAATLFEKGLDEERVEPTLVYGGELLEKFAAGKIASQIIDIYPNPYFKRKSISVSYEFFNKIIGITIEPRKIKRIFTSLGFKINNLEDDRTKIVSVSIPSWRQYDIDIKEDLVEEVARIYGYNKLPNQLQPIVYLRQPPEIEKLFKIQSKIKYFLKYIGLNEFINYSMISKEMIEDSGLKTEKHLKLSNSISQEIEYMRMSLLPSLYKNIKDNSVKTRYNTAPGEKGVMRFFEIAKVYFKNSVLKDSPCREVYKLGIAVNTDYFDLKGIVEALYKELNINDGLGQMITNEIKIEEKNGVFLTEIDLQKLIDDYRQIPNYKPITPYAVIKLDKTFELEPKHTFQMIKKLAFQSNLLQKIEVVSIFRNKLSLRFYYSSSQKNITEEEAKRELEKI</sequence>
<evidence type="ECO:0000259" key="10">
    <source>
        <dbReference type="PROSITE" id="PS51483"/>
    </source>
</evidence>
<dbReference type="Pfam" id="PF03483">
    <property type="entry name" value="B3_4"/>
    <property type="match status" value="1"/>
</dbReference>
<keyword evidence="4" id="KW-0479">Metal-binding</keyword>
<dbReference type="GO" id="GO:0009328">
    <property type="term" value="C:phenylalanine-tRNA ligase complex"/>
    <property type="evidence" value="ECO:0007669"/>
    <property type="project" value="TreeGrafter"/>
</dbReference>
<dbReference type="SMART" id="SM00873">
    <property type="entry name" value="B3_4"/>
    <property type="match status" value="1"/>
</dbReference>
<proteinExistence type="predicted"/>
<evidence type="ECO:0000313" key="11">
    <source>
        <dbReference type="EMBL" id="PJC81329.1"/>
    </source>
</evidence>
<dbReference type="AlphaFoldDB" id="A0A2M8GLL6"/>
<keyword evidence="7" id="KW-0460">Magnesium</keyword>
<evidence type="ECO:0000313" key="12">
    <source>
        <dbReference type="Proteomes" id="UP000229370"/>
    </source>
</evidence>
<dbReference type="GO" id="GO:0000287">
    <property type="term" value="F:magnesium ion binding"/>
    <property type="evidence" value="ECO:0007669"/>
    <property type="project" value="InterPro"/>
</dbReference>
<reference evidence="12" key="1">
    <citation type="submission" date="2017-09" db="EMBL/GenBank/DDBJ databases">
        <title>Depth-based differentiation of microbial function through sediment-hosted aquifers and enrichment of novel symbionts in the deep terrestrial subsurface.</title>
        <authorList>
            <person name="Probst A.J."/>
            <person name="Ladd B."/>
            <person name="Jarett J.K."/>
            <person name="Geller-Mcgrath D.E."/>
            <person name="Sieber C.M.K."/>
            <person name="Emerson J.B."/>
            <person name="Anantharaman K."/>
            <person name="Thomas B.C."/>
            <person name="Malmstrom R."/>
            <person name="Stieglmeier M."/>
            <person name="Klingl A."/>
            <person name="Woyke T."/>
            <person name="Ryan C.M."/>
            <person name="Banfield J.F."/>
        </authorList>
    </citation>
    <scope>NUCLEOTIDE SEQUENCE [LARGE SCALE GENOMIC DNA]</scope>
</reference>
<dbReference type="PROSITE" id="PS51483">
    <property type="entry name" value="B5"/>
    <property type="match status" value="1"/>
</dbReference>
<evidence type="ECO:0000256" key="2">
    <source>
        <dbReference type="ARBA" id="ARBA00012814"/>
    </source>
</evidence>
<dbReference type="Pfam" id="PF03484">
    <property type="entry name" value="B5"/>
    <property type="match status" value="1"/>
</dbReference>
<comment type="caution">
    <text evidence="11">The sequence shown here is derived from an EMBL/GenBank/DDBJ whole genome shotgun (WGS) entry which is preliminary data.</text>
</comment>
<dbReference type="Pfam" id="PF17759">
    <property type="entry name" value="tRNA_synthFbeta"/>
    <property type="match status" value="1"/>
</dbReference>
<feature type="domain" description="B5" evidence="10">
    <location>
        <begin position="302"/>
        <end position="382"/>
    </location>
</feature>
<dbReference type="InterPro" id="IPR005146">
    <property type="entry name" value="B3/B4_tRNA-bd"/>
</dbReference>